<dbReference type="CDD" id="cd02440">
    <property type="entry name" value="AdoMet_MTases"/>
    <property type="match status" value="1"/>
</dbReference>
<evidence type="ECO:0000256" key="2">
    <source>
        <dbReference type="ARBA" id="ARBA00022603"/>
    </source>
</evidence>
<evidence type="ECO:0000256" key="3">
    <source>
        <dbReference type="ARBA" id="ARBA00022679"/>
    </source>
</evidence>
<evidence type="ECO:0000313" key="9">
    <source>
        <dbReference type="Proteomes" id="UP000887568"/>
    </source>
</evidence>
<evidence type="ECO:0000313" key="8">
    <source>
        <dbReference type="EnsemblMetazoa" id="XP_038056183.1"/>
    </source>
</evidence>
<dbReference type="GO" id="GO:0042417">
    <property type="term" value="P:dopamine metabolic process"/>
    <property type="evidence" value="ECO:0007669"/>
    <property type="project" value="TreeGrafter"/>
</dbReference>
<dbReference type="SUPFAM" id="SSF53335">
    <property type="entry name" value="S-adenosyl-L-methionine-dependent methyltransferases"/>
    <property type="match status" value="1"/>
</dbReference>
<dbReference type="OMA" id="IGYSAIM"/>
<dbReference type="Pfam" id="PF01596">
    <property type="entry name" value="Methyltransf_3"/>
    <property type="match status" value="1"/>
</dbReference>
<dbReference type="EnsemblMetazoa" id="XM_038200255.1">
    <property type="protein sequence ID" value="XP_038056183.1"/>
    <property type="gene ID" value="LOC119728167"/>
</dbReference>
<evidence type="ECO:0000256" key="1">
    <source>
        <dbReference type="ARBA" id="ARBA00012880"/>
    </source>
</evidence>
<evidence type="ECO:0000256" key="4">
    <source>
        <dbReference type="ARBA" id="ARBA00022691"/>
    </source>
</evidence>
<reference evidence="8" key="1">
    <citation type="submission" date="2022-11" db="UniProtKB">
        <authorList>
            <consortium name="EnsemblMetazoa"/>
        </authorList>
    </citation>
    <scope>IDENTIFICATION</scope>
</reference>
<dbReference type="GO" id="GO:0032259">
    <property type="term" value="P:methylation"/>
    <property type="evidence" value="ECO:0007669"/>
    <property type="project" value="UniProtKB-KW"/>
</dbReference>
<comment type="similarity">
    <text evidence="7">Belongs to the class I-like SAM-binding methyltransferase superfamily. Cation-dependent O-methyltransferase family.</text>
</comment>
<accession>A0A913ZWZ7</accession>
<evidence type="ECO:0000256" key="7">
    <source>
        <dbReference type="ARBA" id="ARBA00023453"/>
    </source>
</evidence>
<organism evidence="8 9">
    <name type="scientific">Patiria miniata</name>
    <name type="common">Bat star</name>
    <name type="synonym">Asterina miniata</name>
    <dbReference type="NCBI Taxonomy" id="46514"/>
    <lineage>
        <taxon>Eukaryota</taxon>
        <taxon>Metazoa</taxon>
        <taxon>Echinodermata</taxon>
        <taxon>Eleutherozoa</taxon>
        <taxon>Asterozoa</taxon>
        <taxon>Asteroidea</taxon>
        <taxon>Valvatacea</taxon>
        <taxon>Valvatida</taxon>
        <taxon>Asterinidae</taxon>
        <taxon>Patiria</taxon>
    </lineage>
</organism>
<evidence type="ECO:0000256" key="5">
    <source>
        <dbReference type="ARBA" id="ARBA00022867"/>
    </source>
</evidence>
<dbReference type="FunFam" id="3.40.50.150:FF:000054">
    <property type="entry name" value="Catechol O-methyltransferase"/>
    <property type="match status" value="1"/>
</dbReference>
<dbReference type="PROSITE" id="PS51682">
    <property type="entry name" value="SAM_OMT_I"/>
    <property type="match status" value="1"/>
</dbReference>
<keyword evidence="5" id="KW-0531">Neurotransmitter degradation</keyword>
<dbReference type="RefSeq" id="XP_038056183.1">
    <property type="nucleotide sequence ID" value="XM_038200255.1"/>
</dbReference>
<dbReference type="GeneID" id="119728167"/>
<keyword evidence="9" id="KW-1185">Reference proteome</keyword>
<evidence type="ECO:0000256" key="6">
    <source>
        <dbReference type="ARBA" id="ARBA00022939"/>
    </source>
</evidence>
<dbReference type="GO" id="GO:0032502">
    <property type="term" value="P:developmental process"/>
    <property type="evidence" value="ECO:0007669"/>
    <property type="project" value="TreeGrafter"/>
</dbReference>
<proteinExistence type="inferred from homology"/>
<sequence>MATTQPKSDTSPSSMDASVRKQDRLLAYLNMLKERAAEIRGNPAALLAATDEFCYKTRMMHVGDKKGAIVRKVVQELAPMTCLELGTFCGYSAVLMASALPEGSRFITLEADETHAAVAKEFIELAGAQVSDKVTLVVKKSEDVIPNLRKDFSVDTLDFVFIDHWKELYVRDLKLLESHGLLRKGTVILADNMIYPGAPDYLEYVQNSEKYQTELFHSTLEYSDREDAVAKSIYSG</sequence>
<dbReference type="InterPro" id="IPR002935">
    <property type="entry name" value="SAM_O-MeTrfase"/>
</dbReference>
<name>A0A913ZWZ7_PATMI</name>
<dbReference type="Gene3D" id="3.40.50.150">
    <property type="entry name" value="Vaccinia Virus protein VP39"/>
    <property type="match status" value="1"/>
</dbReference>
<dbReference type="PANTHER" id="PTHR43836:SF2">
    <property type="entry name" value="CATECHOL O-METHYLTRANSFERASE 1-RELATED"/>
    <property type="match status" value="1"/>
</dbReference>
<keyword evidence="6" id="KW-0128">Catecholamine metabolism</keyword>
<dbReference type="GO" id="GO:0042424">
    <property type="term" value="P:catecholamine catabolic process"/>
    <property type="evidence" value="ECO:0007669"/>
    <property type="project" value="TreeGrafter"/>
</dbReference>
<dbReference type="OrthoDB" id="186626at2759"/>
<dbReference type="InterPro" id="IPR029063">
    <property type="entry name" value="SAM-dependent_MTases_sf"/>
</dbReference>
<keyword evidence="3" id="KW-0808">Transferase</keyword>
<dbReference type="PANTHER" id="PTHR43836">
    <property type="entry name" value="CATECHOL O-METHYLTRANSFERASE 1-RELATED"/>
    <property type="match status" value="1"/>
</dbReference>
<keyword evidence="4" id="KW-0949">S-adenosyl-L-methionine</keyword>
<protein>
    <recommendedName>
        <fullName evidence="1">catechol O-methyltransferase</fullName>
        <ecNumber evidence="1">2.1.1.6</ecNumber>
    </recommendedName>
</protein>
<dbReference type="GO" id="GO:0016206">
    <property type="term" value="F:catechol O-methyltransferase activity"/>
    <property type="evidence" value="ECO:0007669"/>
    <property type="project" value="UniProtKB-EC"/>
</dbReference>
<dbReference type="EC" id="2.1.1.6" evidence="1"/>
<dbReference type="Proteomes" id="UP000887568">
    <property type="component" value="Unplaced"/>
</dbReference>
<keyword evidence="2" id="KW-0489">Methyltransferase</keyword>
<dbReference type="AlphaFoldDB" id="A0A913ZWZ7"/>